<dbReference type="EMBL" id="JBEPMO010000002">
    <property type="protein sequence ID" value="MET3730961.1"/>
    <property type="molecule type" value="Genomic_DNA"/>
</dbReference>
<dbReference type="Pfam" id="PF01596">
    <property type="entry name" value="Methyltransf_3"/>
    <property type="match status" value="1"/>
</dbReference>
<accession>A0ABV2LQX0</accession>
<evidence type="ECO:0000256" key="3">
    <source>
        <dbReference type="ARBA" id="ARBA00022691"/>
    </source>
</evidence>
<dbReference type="SUPFAM" id="SSF53335">
    <property type="entry name" value="S-adenosyl-L-methionine-dependent methyltransferases"/>
    <property type="match status" value="1"/>
</dbReference>
<reference evidence="4 5" key="1">
    <citation type="submission" date="2024-06" db="EMBL/GenBank/DDBJ databases">
        <title>Genomic Encyclopedia of Type Strains, Phase IV (KMG-IV): sequencing the most valuable type-strain genomes for metagenomic binning, comparative biology and taxonomic classification.</title>
        <authorList>
            <person name="Goeker M."/>
        </authorList>
    </citation>
    <scope>NUCLEOTIDE SEQUENCE [LARGE SCALE GENOMIC DNA]</scope>
    <source>
        <strain evidence="4 5">DSM 29388</strain>
    </source>
</reference>
<evidence type="ECO:0000313" key="4">
    <source>
        <dbReference type="EMBL" id="MET3730961.1"/>
    </source>
</evidence>
<dbReference type="CDD" id="cd02440">
    <property type="entry name" value="AdoMet_MTases"/>
    <property type="match status" value="1"/>
</dbReference>
<dbReference type="Gene3D" id="3.40.50.150">
    <property type="entry name" value="Vaccinia Virus protein VP39"/>
    <property type="match status" value="1"/>
</dbReference>
<dbReference type="InterPro" id="IPR002935">
    <property type="entry name" value="SAM_O-MeTrfase"/>
</dbReference>
<dbReference type="Proteomes" id="UP001549146">
    <property type="component" value="Unassembled WGS sequence"/>
</dbReference>
<dbReference type="RefSeq" id="WP_354506767.1">
    <property type="nucleotide sequence ID" value="NZ_JBEPMO010000002.1"/>
</dbReference>
<comment type="caution">
    <text evidence="4">The sequence shown here is derived from an EMBL/GenBank/DDBJ whole genome shotgun (WGS) entry which is preliminary data.</text>
</comment>
<dbReference type="PANTHER" id="PTHR10509">
    <property type="entry name" value="O-METHYLTRANSFERASE-RELATED"/>
    <property type="match status" value="1"/>
</dbReference>
<evidence type="ECO:0000256" key="2">
    <source>
        <dbReference type="ARBA" id="ARBA00022679"/>
    </source>
</evidence>
<evidence type="ECO:0000313" key="5">
    <source>
        <dbReference type="Proteomes" id="UP001549146"/>
    </source>
</evidence>
<keyword evidence="5" id="KW-1185">Reference proteome</keyword>
<evidence type="ECO:0000256" key="1">
    <source>
        <dbReference type="ARBA" id="ARBA00022603"/>
    </source>
</evidence>
<gene>
    <name evidence="4" type="ORF">ABID46_000520</name>
</gene>
<keyword evidence="2" id="KW-0808">Transferase</keyword>
<protein>
    <submittedName>
        <fullName evidence="4">O-methyltransferase YrrM</fullName>
    </submittedName>
</protein>
<organism evidence="4 5">
    <name type="scientific">Moheibacter stercoris</name>
    <dbReference type="NCBI Taxonomy" id="1628251"/>
    <lineage>
        <taxon>Bacteria</taxon>
        <taxon>Pseudomonadati</taxon>
        <taxon>Bacteroidota</taxon>
        <taxon>Flavobacteriia</taxon>
        <taxon>Flavobacteriales</taxon>
        <taxon>Weeksellaceae</taxon>
        <taxon>Moheibacter</taxon>
    </lineage>
</organism>
<dbReference type="PROSITE" id="PS51682">
    <property type="entry name" value="SAM_OMT_I"/>
    <property type="match status" value="1"/>
</dbReference>
<dbReference type="InterPro" id="IPR050362">
    <property type="entry name" value="Cation-dep_OMT"/>
</dbReference>
<proteinExistence type="predicted"/>
<keyword evidence="1" id="KW-0489">Methyltransferase</keyword>
<keyword evidence="3" id="KW-0949">S-adenosyl-L-methionine</keyword>
<sequence length="214" mass="24298">MEILSSQLESYLEKHISSESELLKRLQRETFQKTTQPQMLSGAHQGRLLSMISKLIRPKTILEIGTFTGYATLCLAEGLAPDGKIITIDRNEELIYLPKKYFAESEFANQIEVKLGNALDVLDELQNETYDLVFIDADKSNYINYYEKVLTQMNSGGVILADNVLWYGKVLEEAKPNDKDTKTLQELNDLVANDPRVESLILPIRDGISIIRKI</sequence>
<name>A0ABV2LQX0_9FLAO</name>
<dbReference type="InterPro" id="IPR029063">
    <property type="entry name" value="SAM-dependent_MTases_sf"/>
</dbReference>
<dbReference type="PANTHER" id="PTHR10509:SF14">
    <property type="entry name" value="CAFFEOYL-COA O-METHYLTRANSFERASE 3-RELATED"/>
    <property type="match status" value="1"/>
</dbReference>